<dbReference type="OrthoDB" id="7699294at2759"/>
<dbReference type="InParanoid" id="E2BC26"/>
<dbReference type="EMBL" id="GL447247">
    <property type="protein sequence ID" value="EFN86751.1"/>
    <property type="molecule type" value="Genomic_DNA"/>
</dbReference>
<reference evidence="5 6" key="1">
    <citation type="journal article" date="2010" name="Science">
        <title>Genomic comparison of the ants Camponotus floridanus and Harpegnathos saltator.</title>
        <authorList>
            <person name="Bonasio R."/>
            <person name="Zhang G."/>
            <person name="Ye C."/>
            <person name="Mutti N.S."/>
            <person name="Fang X."/>
            <person name="Qin N."/>
            <person name="Donahue G."/>
            <person name="Yang P."/>
            <person name="Li Q."/>
            <person name="Li C."/>
            <person name="Zhang P."/>
            <person name="Huang Z."/>
            <person name="Berger S.L."/>
            <person name="Reinberg D."/>
            <person name="Wang J."/>
            <person name="Liebig J."/>
        </authorList>
    </citation>
    <scope>NUCLEOTIDE SEQUENCE [LARGE SCALE GENOMIC DNA]</scope>
    <source>
        <strain evidence="5 6">R22 G/1</strain>
    </source>
</reference>
<feature type="compositionally biased region" description="Acidic residues" evidence="2">
    <location>
        <begin position="522"/>
        <end position="532"/>
    </location>
</feature>
<feature type="domain" description="Vitellogenin" evidence="4">
    <location>
        <begin position="365"/>
        <end position="581"/>
    </location>
</feature>
<dbReference type="InterPro" id="IPR015816">
    <property type="entry name" value="Vitellinogen_b-sht_N"/>
</dbReference>
<keyword evidence="1 3" id="KW-0732">Signal</keyword>
<dbReference type="OMA" id="GMANIMG"/>
<sequence length="669" mass="76970">METFVLLPFFLLSRVPTDVDTWRYGPEYTFVADANMTTLEGRSTLDFSVCQVYSTLKCRLRDSETLHCHFGVANITIYKDPVDVQEDEDSWFHAPFDIKFDRRGIRSLVVLREMSSWYLDMVRAFVSQLSLGVELLHMPDGAFTAVDSTYNGQCETFVNISREVQGNEVSGAEDYEILPMNGIRKKPGEVLVIDRTRNLKNCMDNRNYIMSGELNRAETRTLASHSRIEVSDTDYESYTESMIEIINRGITILFHEKISMNLVSVLPAKEPLRPFSNDTVTVSLYAARALSEQSCLSYKGNAVALSISRGRYLQDLAGSAAHVAVDDPRRQSEWTAYGAECTYDVLVMMSLENIVRPDDNFCSTIASELKCRPKGQDTLSCRFQNSRIRHPRPEEGRCTNAMGFVPTRTRFVDEEPFEIRFNSRGIENLVVHRTIPRWQLDMIKVIVSQLNIGFESWEHRDRFAIMENSTMGHCEVDVKITRDDGWISEEDHHHDDDDDDDDDDDGHDDEHDDEHDDHHNDEEEGSSEEELKEGEDFEIKFMTHNEEFTRTVDGTFHVQKLRQPKRCPRRSIYFFGNEEDYSRGDRELYMDMTDSVSHVKINKHKFVSFSITAGVMKTANKSRVMRPQQVISLKLKRIDLARHSLPEIQNPASTSLFAFSHLETIPEDA</sequence>
<feature type="domain" description="Vitellogenin" evidence="4">
    <location>
        <begin position="91"/>
        <end position="210"/>
    </location>
</feature>
<feature type="compositionally biased region" description="Acidic residues" evidence="2">
    <location>
        <begin position="496"/>
        <end position="515"/>
    </location>
</feature>
<feature type="signal peptide" evidence="3">
    <location>
        <begin position="1"/>
        <end position="21"/>
    </location>
</feature>
<evidence type="ECO:0000259" key="4">
    <source>
        <dbReference type="Pfam" id="PF01347"/>
    </source>
</evidence>
<evidence type="ECO:0000256" key="2">
    <source>
        <dbReference type="SAM" id="MobiDB-lite"/>
    </source>
</evidence>
<proteinExistence type="predicted"/>
<evidence type="ECO:0000256" key="1">
    <source>
        <dbReference type="ARBA" id="ARBA00022729"/>
    </source>
</evidence>
<dbReference type="InterPro" id="IPR015819">
    <property type="entry name" value="Lipid_transp_b-sht_shell"/>
</dbReference>
<gene>
    <name evidence="5" type="ORF">EAI_15089</name>
</gene>
<dbReference type="AlphaFoldDB" id="E2BC26"/>
<evidence type="ECO:0000313" key="5">
    <source>
        <dbReference type="EMBL" id="EFN86751.1"/>
    </source>
</evidence>
<accession>E2BC26</accession>
<feature type="chain" id="PRO_5003158130" description="Vitellogenin domain-containing protein" evidence="3">
    <location>
        <begin position="22"/>
        <end position="669"/>
    </location>
</feature>
<evidence type="ECO:0000313" key="6">
    <source>
        <dbReference type="Proteomes" id="UP000008237"/>
    </source>
</evidence>
<keyword evidence="6" id="KW-1185">Reference proteome</keyword>
<dbReference type="Proteomes" id="UP000008237">
    <property type="component" value="Unassembled WGS sequence"/>
</dbReference>
<dbReference type="InterPro" id="IPR001747">
    <property type="entry name" value="Vitellogenin_N"/>
</dbReference>
<dbReference type="Pfam" id="PF01347">
    <property type="entry name" value="Vitellogenin_N"/>
    <property type="match status" value="2"/>
</dbReference>
<feature type="region of interest" description="Disordered" evidence="2">
    <location>
        <begin position="489"/>
        <end position="532"/>
    </location>
</feature>
<name>E2BC26_HARSA</name>
<dbReference type="SUPFAM" id="SSF56968">
    <property type="entry name" value="Lipovitellin-phosvitin complex, beta-sheet shell regions"/>
    <property type="match status" value="2"/>
</dbReference>
<dbReference type="GO" id="GO:0005319">
    <property type="term" value="F:lipid transporter activity"/>
    <property type="evidence" value="ECO:0007669"/>
    <property type="project" value="InterPro"/>
</dbReference>
<dbReference type="Gene3D" id="2.30.230.10">
    <property type="entry name" value="Lipovitellin, beta-sheet shell regions, chain A"/>
    <property type="match status" value="2"/>
</dbReference>
<organism evidence="6">
    <name type="scientific">Harpegnathos saltator</name>
    <name type="common">Jerdon's jumping ant</name>
    <dbReference type="NCBI Taxonomy" id="610380"/>
    <lineage>
        <taxon>Eukaryota</taxon>
        <taxon>Metazoa</taxon>
        <taxon>Ecdysozoa</taxon>
        <taxon>Arthropoda</taxon>
        <taxon>Hexapoda</taxon>
        <taxon>Insecta</taxon>
        <taxon>Pterygota</taxon>
        <taxon>Neoptera</taxon>
        <taxon>Endopterygota</taxon>
        <taxon>Hymenoptera</taxon>
        <taxon>Apocrita</taxon>
        <taxon>Aculeata</taxon>
        <taxon>Formicoidea</taxon>
        <taxon>Formicidae</taxon>
        <taxon>Ponerinae</taxon>
        <taxon>Ponerini</taxon>
        <taxon>Harpegnathos</taxon>
    </lineage>
</organism>
<evidence type="ECO:0000256" key="3">
    <source>
        <dbReference type="SAM" id="SignalP"/>
    </source>
</evidence>
<protein>
    <recommendedName>
        <fullName evidence="4">Vitellogenin domain-containing protein</fullName>
    </recommendedName>
</protein>